<keyword evidence="4" id="KW-1185">Reference proteome</keyword>
<accession>A0A8J5WCG3</accession>
<proteinExistence type="predicted"/>
<dbReference type="EMBL" id="JAAALK010000825">
    <property type="protein sequence ID" value="KAG8044291.1"/>
    <property type="molecule type" value="Genomic_DNA"/>
</dbReference>
<sequence length="97" mass="10446">MLQSEAGDHGGGGSLITTQPQPKNLPPPPHRLPPLTLAPSLRLLYAQVRRRGGENGEAQQRYPQRALQEALAELCQDLVQPAGPQAEAPHRSPKEGC</sequence>
<reference evidence="3" key="2">
    <citation type="submission" date="2021-02" db="EMBL/GenBank/DDBJ databases">
        <authorList>
            <person name="Kimball J.A."/>
            <person name="Haas M.W."/>
            <person name="Macchietto M."/>
            <person name="Kono T."/>
            <person name="Duquette J."/>
            <person name="Shao M."/>
        </authorList>
    </citation>
    <scope>NUCLEOTIDE SEQUENCE</scope>
    <source>
        <tissue evidence="3">Fresh leaf tissue</tissue>
    </source>
</reference>
<comment type="caution">
    <text evidence="3">The sequence shown here is derived from an EMBL/GenBank/DDBJ whole genome shotgun (WGS) entry which is preliminary data.</text>
</comment>
<evidence type="ECO:0000313" key="4">
    <source>
        <dbReference type="Proteomes" id="UP000729402"/>
    </source>
</evidence>
<dbReference type="EMBL" id="JAAALK010000082">
    <property type="protein sequence ID" value="KAG8086854.1"/>
    <property type="molecule type" value="Genomic_DNA"/>
</dbReference>
<evidence type="ECO:0000256" key="1">
    <source>
        <dbReference type="SAM" id="MobiDB-lite"/>
    </source>
</evidence>
<protein>
    <submittedName>
        <fullName evidence="3">Uncharacterized protein</fullName>
    </submittedName>
</protein>
<gene>
    <name evidence="3" type="ORF">GUJ93_ZPchr0010g9588</name>
    <name evidence="2" type="ORF">GUJ93_ZPchr0130g6534</name>
</gene>
<evidence type="ECO:0000313" key="2">
    <source>
        <dbReference type="EMBL" id="KAG8044291.1"/>
    </source>
</evidence>
<feature type="compositionally biased region" description="Pro residues" evidence="1">
    <location>
        <begin position="23"/>
        <end position="32"/>
    </location>
</feature>
<feature type="region of interest" description="Disordered" evidence="1">
    <location>
        <begin position="1"/>
        <end position="35"/>
    </location>
</feature>
<reference evidence="3" key="1">
    <citation type="journal article" date="2021" name="bioRxiv">
        <title>Whole Genome Assembly and Annotation of Northern Wild Rice, Zizania palustris L., Supports a Whole Genome Duplication in the Zizania Genus.</title>
        <authorList>
            <person name="Haas M."/>
            <person name="Kono T."/>
            <person name="Macchietto M."/>
            <person name="Millas R."/>
            <person name="McGilp L."/>
            <person name="Shao M."/>
            <person name="Duquette J."/>
            <person name="Hirsch C.N."/>
            <person name="Kimball J."/>
        </authorList>
    </citation>
    <scope>NUCLEOTIDE SEQUENCE</scope>
    <source>
        <tissue evidence="3">Fresh leaf tissue</tissue>
    </source>
</reference>
<dbReference type="AlphaFoldDB" id="A0A8J5WCG3"/>
<name>A0A8J5WCG3_ZIZPA</name>
<evidence type="ECO:0000313" key="3">
    <source>
        <dbReference type="EMBL" id="KAG8086854.1"/>
    </source>
</evidence>
<organism evidence="3 4">
    <name type="scientific">Zizania palustris</name>
    <name type="common">Northern wild rice</name>
    <dbReference type="NCBI Taxonomy" id="103762"/>
    <lineage>
        <taxon>Eukaryota</taxon>
        <taxon>Viridiplantae</taxon>
        <taxon>Streptophyta</taxon>
        <taxon>Embryophyta</taxon>
        <taxon>Tracheophyta</taxon>
        <taxon>Spermatophyta</taxon>
        <taxon>Magnoliopsida</taxon>
        <taxon>Liliopsida</taxon>
        <taxon>Poales</taxon>
        <taxon>Poaceae</taxon>
        <taxon>BOP clade</taxon>
        <taxon>Oryzoideae</taxon>
        <taxon>Oryzeae</taxon>
        <taxon>Zizaniinae</taxon>
        <taxon>Zizania</taxon>
    </lineage>
</organism>
<dbReference type="Proteomes" id="UP000729402">
    <property type="component" value="Unassembled WGS sequence"/>
</dbReference>